<evidence type="ECO:0000256" key="3">
    <source>
        <dbReference type="ARBA" id="ARBA00023004"/>
    </source>
</evidence>
<evidence type="ECO:0000256" key="2">
    <source>
        <dbReference type="ARBA" id="ARBA00022723"/>
    </source>
</evidence>
<dbReference type="Pfam" id="PF00034">
    <property type="entry name" value="Cytochrom_C"/>
    <property type="match status" value="2"/>
</dbReference>
<feature type="domain" description="Cytochrome c" evidence="6">
    <location>
        <begin position="312"/>
        <end position="400"/>
    </location>
</feature>
<proteinExistence type="predicted"/>
<dbReference type="SUPFAM" id="SSF46626">
    <property type="entry name" value="Cytochrome c"/>
    <property type="match status" value="3"/>
</dbReference>
<keyword evidence="3 4" id="KW-0408">Iron</keyword>
<dbReference type="PROSITE" id="PS51007">
    <property type="entry name" value="CYTC"/>
    <property type="match status" value="3"/>
</dbReference>
<organism evidence="7 8">
    <name type="scientific">Salinisphaera dokdonensis CL-ES53</name>
    <dbReference type="NCBI Taxonomy" id="1304272"/>
    <lineage>
        <taxon>Bacteria</taxon>
        <taxon>Pseudomonadati</taxon>
        <taxon>Pseudomonadota</taxon>
        <taxon>Gammaproteobacteria</taxon>
        <taxon>Salinisphaerales</taxon>
        <taxon>Salinisphaeraceae</taxon>
        <taxon>Salinisphaera</taxon>
    </lineage>
</organism>
<feature type="chain" id="PRO_5046789266" evidence="5">
    <location>
        <begin position="34"/>
        <end position="414"/>
    </location>
</feature>
<keyword evidence="1 4" id="KW-0349">Heme</keyword>
<name>A0ABV2B0B4_9GAMM</name>
<accession>A0ABV2B0B4</accession>
<keyword evidence="2 4" id="KW-0479">Metal-binding</keyword>
<dbReference type="InterPro" id="IPR009056">
    <property type="entry name" value="Cyt_c-like_dom"/>
</dbReference>
<evidence type="ECO:0000259" key="6">
    <source>
        <dbReference type="PROSITE" id="PS51007"/>
    </source>
</evidence>
<dbReference type="PANTHER" id="PTHR35008">
    <property type="entry name" value="BLL4482 PROTEIN-RELATED"/>
    <property type="match status" value="1"/>
</dbReference>
<keyword evidence="5" id="KW-0732">Signal</keyword>
<dbReference type="InterPro" id="IPR036909">
    <property type="entry name" value="Cyt_c-like_dom_sf"/>
</dbReference>
<dbReference type="Gene3D" id="1.10.760.10">
    <property type="entry name" value="Cytochrome c-like domain"/>
    <property type="match status" value="3"/>
</dbReference>
<sequence>MWQRIATGVLNLSRLPLKILLSAALMLGSMASAAEPAKATLERGEYLATVGNCAGCHSAPGGEAFAGGLRLSSDYGTFITPNITPDADTGIGAWSADDFYRAMHEGQRADGSPMYPACPYPNYSHVARDDIDAIHAYLQSVPAVEQDQPDHDLGFPYRYRSLLTVWQALYFEPADTEANEQKSKDWNRGRYLVEGLGHCDACHRARGRFGAMNDAADAPGAQIHGWYAPPLTDPSQAGLQHLSIADAAAFLQSGKREHAAMLGPMADVVFESLQYLREDDARAMATYLTALPEQSVDSPLRLIRMSEDGRQTAMSEGREIYADQCAGCHGDDGQGGNGAPALAGNRAVTMDYPLNAANMIREGGFAAATADNPRPHGMPPFYDLDSRELAAVLSYIRGSWGNDAAPVTATNLRR</sequence>
<evidence type="ECO:0000256" key="1">
    <source>
        <dbReference type="ARBA" id="ARBA00022617"/>
    </source>
</evidence>
<dbReference type="InterPro" id="IPR051459">
    <property type="entry name" value="Cytochrome_c-type_DH"/>
</dbReference>
<evidence type="ECO:0000313" key="8">
    <source>
        <dbReference type="Proteomes" id="UP001460888"/>
    </source>
</evidence>
<protein>
    <submittedName>
        <fullName evidence="7">Gluconate 2-dehydrogenase</fullName>
    </submittedName>
</protein>
<keyword evidence="8" id="KW-1185">Reference proteome</keyword>
<gene>
    <name evidence="7" type="ORF">SADO_08817</name>
</gene>
<feature type="signal peptide" evidence="5">
    <location>
        <begin position="1"/>
        <end position="33"/>
    </location>
</feature>
<comment type="caution">
    <text evidence="7">The sequence shown here is derived from an EMBL/GenBank/DDBJ whole genome shotgun (WGS) entry which is preliminary data.</text>
</comment>
<dbReference type="EMBL" id="APND01000002">
    <property type="protein sequence ID" value="MES1929346.1"/>
    <property type="molecule type" value="Genomic_DNA"/>
</dbReference>
<evidence type="ECO:0000313" key="7">
    <source>
        <dbReference type="EMBL" id="MES1929346.1"/>
    </source>
</evidence>
<evidence type="ECO:0000256" key="5">
    <source>
        <dbReference type="SAM" id="SignalP"/>
    </source>
</evidence>
<reference evidence="7 8" key="1">
    <citation type="submission" date="2013-03" db="EMBL/GenBank/DDBJ databases">
        <title>Salinisphaera dokdonensis CL-ES53 Genome Sequencing.</title>
        <authorList>
            <person name="Li C."/>
            <person name="Lai Q."/>
            <person name="Shao Z."/>
        </authorList>
    </citation>
    <scope>NUCLEOTIDE SEQUENCE [LARGE SCALE GENOMIC DNA]</scope>
    <source>
        <strain evidence="7 8">CL-ES53</strain>
    </source>
</reference>
<dbReference type="PANTHER" id="PTHR35008:SF4">
    <property type="entry name" value="BLL4482 PROTEIN"/>
    <property type="match status" value="1"/>
</dbReference>
<dbReference type="PIRSF" id="PIRSF000018">
    <property type="entry name" value="Mb_ADH_cyt_c"/>
    <property type="match status" value="1"/>
</dbReference>
<feature type="domain" description="Cytochrome c" evidence="6">
    <location>
        <begin position="39"/>
        <end position="142"/>
    </location>
</feature>
<evidence type="ECO:0000256" key="4">
    <source>
        <dbReference type="PROSITE-ProRule" id="PRU00433"/>
    </source>
</evidence>
<dbReference type="Proteomes" id="UP001460888">
    <property type="component" value="Unassembled WGS sequence"/>
</dbReference>
<dbReference type="InterPro" id="IPR014353">
    <property type="entry name" value="Membr-bd_ADH_cyt_c"/>
</dbReference>
<feature type="domain" description="Cytochrome c" evidence="6">
    <location>
        <begin position="184"/>
        <end position="292"/>
    </location>
</feature>